<feature type="compositionally biased region" description="Polar residues" evidence="1">
    <location>
        <begin position="1265"/>
        <end position="1276"/>
    </location>
</feature>
<reference evidence="2 3" key="1">
    <citation type="submission" date="2017-03" db="EMBL/GenBank/DDBJ databases">
        <title>Genomes of endolithic fungi from Antarctica.</title>
        <authorList>
            <person name="Coleine C."/>
            <person name="Masonjones S."/>
            <person name="Stajich J.E."/>
        </authorList>
    </citation>
    <scope>NUCLEOTIDE SEQUENCE [LARGE SCALE GENOMIC DNA]</scope>
    <source>
        <strain evidence="2 3">CCFEE 6315</strain>
    </source>
</reference>
<evidence type="ECO:0000313" key="3">
    <source>
        <dbReference type="Proteomes" id="UP000308549"/>
    </source>
</evidence>
<proteinExistence type="predicted"/>
<evidence type="ECO:0000256" key="1">
    <source>
        <dbReference type="SAM" id="MobiDB-lite"/>
    </source>
</evidence>
<dbReference type="PANTHER" id="PTHR32387">
    <property type="entry name" value="WU:FJ29H11"/>
    <property type="match status" value="1"/>
</dbReference>
<sequence length="1484" mass="164770">MDDIAAAKEIIASIRRAKRLDDPGAGHNEAAEDLTNALRMLSEELYSKPTHFILELIQNADDNRYEDGVTPKLTILYRDDGYLWVGCNEVGFNEANVRAICRIAQSTKKVSGNQKGYIGEKGIGFKAVFKVANVVWIKSGAFSFKFGKAKPLGMIAPEWAEFPTHGLINERTMFCFRIPDWSNQDIVSAHLNELKPELLLFLRKLRSVKVTVEGPTRDSGQTKLSFLLERKDDQLSDIRRTTPSNNAVSPKGLATPETFLVFQRTEDHMPAEAKRPGVSESDLLMAFPVNDNMQPILRSRNTFNYLPIRTYGLPFVLQGDFILSASREDILQDNKWNNRIIAATLDLFVSSVQGFNRANLLQYQWPRFAKAPGGAFGTIFEGFFSQLQSKLQKSKVLLSQAGTLSMPPQLQTVPLPLTDGLDPPSPLLMTSAGLQTYVSTNYAAEDLAGLGVKVMTYQTFCTLLRSCIAASPAAFEARASKWHSRVAQAILRYGKNGVQRIEVIPLNGGRRTAPVHGNFYFPKVSPELDVPSGLEIATITEDAVRNESRRRLFAELGAITLDATHVFKIILQYHAQLESWRPNLSIEEAVSHARFLFTAPTRPRSYDMHSLWVYGADKRLRKASDLYMDDLNGTFRMSQTSAPTNSALIFLHPSYFRKLPARYAAAWTAWFKDVLKVNTIPKLLNSSGQLSDAFQWLMDQRPSKLWLRLLVDHWDIYSPAVNSIANQAVATKLRMAPVDCLDGGRHSLCDVYLPTPTIVREELATRRVPLLDVEYPEDPVCLSLSHIGLRTEPDLLFSLVALQGLASLPVTQMTLQQAKDIYRSISCLTQADTTLVRHIFQAKPLVYITAANKWVNLDRCRWTSPPFLSTLIGLRGLYPSFKELFVTMLGIRNANAVDIVNELTTLDALGGASIEDVAKAKILFLALSDRPSFSNQELEALGRMAPKKGGTGLQVFPIKIMGGAVDLRSTHDERWFIGDRKSLCNAFNGTVGLLDFDDEQLKKLSVLIDTLGLRSRFLSKRVTEETKATGESNFEPGLTDYVRTRARYVAALVQPAKRQAILDALLALEVKSSTRLVLKRYIRLPTGRVYGVDEEGDAILDQTDGHMRISVPSNLVDEGALPYEQLCDCLVRRYDVSEDQKMSLVLIFAQSSTLAIERQLEKKDLMHSVRALAEAPTTTKFVQKPGDDHSSAGESLEKVTSAVHPMAAQCKKENENHRPAAVSVPSRDVSSRQTNGGTCTPKVTSDRVTAGVDASSIMKAAVSFEKSSTRTLSSRPQSPPPTFSKREGGVKELPNFRNASPHPFNMNEMLSTLPIKSSRLSPSLSVAPLLASAPQPDDEWAQEIGSSGELFVYKFLTGSLHARSSCWTSHLREEHGLAPFTGLEANYADFTIVDLDASKAVTAWLGETGAETQRWADRDDVTYHIEVKATAGHGNAPFHFSHAQLELARRYHNCDTDVYVLLRVSDLGGLLRFEAHGGYSVHVV</sequence>
<dbReference type="EMBL" id="NAJL01000021">
    <property type="protein sequence ID" value="TKA27744.1"/>
    <property type="molecule type" value="Genomic_DNA"/>
</dbReference>
<feature type="region of interest" description="Disordered" evidence="1">
    <location>
        <begin position="1265"/>
        <end position="1303"/>
    </location>
</feature>
<dbReference type="InterPro" id="IPR036890">
    <property type="entry name" value="HATPase_C_sf"/>
</dbReference>
<dbReference type="Gene3D" id="3.30.565.10">
    <property type="entry name" value="Histidine kinase-like ATPase, C-terminal domain"/>
    <property type="match status" value="1"/>
</dbReference>
<dbReference type="Proteomes" id="UP000308549">
    <property type="component" value="Unassembled WGS sequence"/>
</dbReference>
<protein>
    <recommendedName>
        <fullName evidence="4">Protein NO VEIN C-terminal domain-containing protein</fullName>
    </recommendedName>
</protein>
<dbReference type="OrthoDB" id="1262810at2759"/>
<feature type="compositionally biased region" description="Polar residues" evidence="1">
    <location>
        <begin position="1231"/>
        <end position="1244"/>
    </location>
</feature>
<accession>A0A4U0TZB0</accession>
<dbReference type="SUPFAM" id="SSF55874">
    <property type="entry name" value="ATPase domain of HSP90 chaperone/DNA topoisomerase II/histidine kinase"/>
    <property type="match status" value="1"/>
</dbReference>
<comment type="caution">
    <text evidence="2">The sequence shown here is derived from an EMBL/GenBank/DDBJ whole genome shotgun (WGS) entry which is preliminary data.</text>
</comment>
<feature type="region of interest" description="Disordered" evidence="1">
    <location>
        <begin position="1210"/>
        <end position="1244"/>
    </location>
</feature>
<evidence type="ECO:0000313" key="2">
    <source>
        <dbReference type="EMBL" id="TKA27744.1"/>
    </source>
</evidence>
<dbReference type="NCBIfam" id="NF047352">
    <property type="entry name" value="P_loop_sacsin"/>
    <property type="match status" value="1"/>
</dbReference>
<organism evidence="2 3">
    <name type="scientific">Salinomyces thailandicus</name>
    <dbReference type="NCBI Taxonomy" id="706561"/>
    <lineage>
        <taxon>Eukaryota</taxon>
        <taxon>Fungi</taxon>
        <taxon>Dikarya</taxon>
        <taxon>Ascomycota</taxon>
        <taxon>Pezizomycotina</taxon>
        <taxon>Dothideomycetes</taxon>
        <taxon>Dothideomycetidae</taxon>
        <taxon>Mycosphaerellales</taxon>
        <taxon>Teratosphaeriaceae</taxon>
        <taxon>Salinomyces</taxon>
    </lineage>
</organism>
<gene>
    <name evidence="2" type="ORF">B0A50_04845</name>
</gene>
<evidence type="ECO:0008006" key="4">
    <source>
        <dbReference type="Google" id="ProtNLM"/>
    </source>
</evidence>
<name>A0A4U0TZB0_9PEZI</name>
<dbReference type="InterPro" id="IPR052957">
    <property type="entry name" value="Auxin_embryo_med"/>
</dbReference>
<keyword evidence="3" id="KW-1185">Reference proteome</keyword>
<dbReference type="PANTHER" id="PTHR32387:SF0">
    <property type="entry name" value="PROTEIN NO VEIN"/>
    <property type="match status" value="1"/>
</dbReference>